<dbReference type="Pfam" id="PF00091">
    <property type="entry name" value="Tubulin"/>
    <property type="match status" value="1"/>
</dbReference>
<keyword evidence="3" id="KW-0547">Nucleotide-binding</keyword>
<dbReference type="GO" id="GO:0007017">
    <property type="term" value="P:microtubule-based process"/>
    <property type="evidence" value="ECO:0007669"/>
    <property type="project" value="InterPro"/>
</dbReference>
<evidence type="ECO:0000256" key="3">
    <source>
        <dbReference type="ARBA" id="ARBA00022741"/>
    </source>
</evidence>
<proteinExistence type="inferred from homology"/>
<dbReference type="GO" id="GO:0005874">
    <property type="term" value="C:microtubule"/>
    <property type="evidence" value="ECO:0007669"/>
    <property type="project" value="UniProtKB-KW"/>
</dbReference>
<dbReference type="GO" id="GO:0005525">
    <property type="term" value="F:GTP binding"/>
    <property type="evidence" value="ECO:0007669"/>
    <property type="project" value="UniProtKB-KW"/>
</dbReference>
<protein>
    <recommendedName>
        <fullName evidence="5">Tubulin/FtsZ GTPase domain-containing protein</fullName>
    </recommendedName>
</protein>
<sequence length="434" mass="49037">MLYLGVGQHGADICTSLATLSLPSHSPGENEEQFLKSTPRFVVVRTANKFNFDKSTYTGTIDRCMYKSKKKDMISIWDAEGTNGNWCTGYSEREALIQETIEAYRKQAEGMDKFEGCMLVSTFGGGETGLTSRILEEINDMHGEGKVYIGASVLDSFENFRAPLDRYNSLIALTWLHRYADVVVHFDATEIMENISTASPLKRKTNTAGDFNNKSGFNYNDITAACAFRLYGLGLSRPLLSDFCMQMCPHKYSKIVHTFQSVSRKTEVFTNWEELLRRIQFVNDRQSSVGNRRLLRKPYAISTMATCIGRANVASGLIITDRGDDFGIQVSNKIKRHFQPTLWNAERFHKFNAYTHTSKAKNTTKTIKDTLSVCINCPEYNCALVDNINKMAKTLLEQNAFVHCLENTLELDDLKDMSKTMVDTIANMSTLIQE</sequence>
<dbReference type="InterPro" id="IPR036525">
    <property type="entry name" value="Tubulin/FtsZ_GTPase_sf"/>
</dbReference>
<dbReference type="EMBL" id="HBIN01002671">
    <property type="protein sequence ID" value="CAE0431445.1"/>
    <property type="molecule type" value="Transcribed_RNA"/>
</dbReference>
<evidence type="ECO:0000313" key="6">
    <source>
        <dbReference type="EMBL" id="CAE0431445.1"/>
    </source>
</evidence>
<dbReference type="AlphaFoldDB" id="A0A7S3PDA1"/>
<accession>A0A7S3PDA1</accession>
<dbReference type="InterPro" id="IPR000217">
    <property type="entry name" value="Tubulin"/>
</dbReference>
<dbReference type="SUPFAM" id="SSF52490">
    <property type="entry name" value="Tubulin nucleotide-binding domain-like"/>
    <property type="match status" value="1"/>
</dbReference>
<feature type="domain" description="Tubulin/FtsZ GTPase" evidence="5">
    <location>
        <begin position="3"/>
        <end position="194"/>
    </location>
</feature>
<evidence type="ECO:0000259" key="5">
    <source>
        <dbReference type="Pfam" id="PF00091"/>
    </source>
</evidence>
<dbReference type="PANTHER" id="PTHR11588">
    <property type="entry name" value="TUBULIN"/>
    <property type="match status" value="1"/>
</dbReference>
<reference evidence="6" key="1">
    <citation type="submission" date="2021-01" db="EMBL/GenBank/DDBJ databases">
        <authorList>
            <person name="Corre E."/>
            <person name="Pelletier E."/>
            <person name="Niang G."/>
            <person name="Scheremetjew M."/>
            <person name="Finn R."/>
            <person name="Kale V."/>
            <person name="Holt S."/>
            <person name="Cochrane G."/>
            <person name="Meng A."/>
            <person name="Brown T."/>
            <person name="Cohen L."/>
        </authorList>
    </citation>
    <scope>NUCLEOTIDE SEQUENCE</scope>
    <source>
        <strain evidence="6">GSBS06</strain>
    </source>
</reference>
<evidence type="ECO:0000256" key="4">
    <source>
        <dbReference type="ARBA" id="ARBA00023134"/>
    </source>
</evidence>
<dbReference type="InterPro" id="IPR003008">
    <property type="entry name" value="Tubulin_FtsZ_GTPase"/>
</dbReference>
<dbReference type="Gene3D" id="3.40.50.1440">
    <property type="entry name" value="Tubulin/FtsZ, GTPase domain"/>
    <property type="match status" value="1"/>
</dbReference>
<name>A0A7S3PDA1_9STRA</name>
<organism evidence="6">
    <name type="scientific">Aplanochytrium stocchinoi</name>
    <dbReference type="NCBI Taxonomy" id="215587"/>
    <lineage>
        <taxon>Eukaryota</taxon>
        <taxon>Sar</taxon>
        <taxon>Stramenopiles</taxon>
        <taxon>Bigyra</taxon>
        <taxon>Labyrinthulomycetes</taxon>
        <taxon>Thraustochytrida</taxon>
        <taxon>Thraustochytriidae</taxon>
        <taxon>Aplanochytrium</taxon>
    </lineage>
</organism>
<evidence type="ECO:0000256" key="1">
    <source>
        <dbReference type="ARBA" id="ARBA00009636"/>
    </source>
</evidence>
<gene>
    <name evidence="6" type="ORF">ASTO00021_LOCUS1782</name>
</gene>
<comment type="similarity">
    <text evidence="1">Belongs to the tubulin family.</text>
</comment>
<keyword evidence="2" id="KW-0493">Microtubule</keyword>
<evidence type="ECO:0000256" key="2">
    <source>
        <dbReference type="ARBA" id="ARBA00022701"/>
    </source>
</evidence>
<keyword evidence="4" id="KW-0342">GTP-binding</keyword>